<dbReference type="GO" id="GO:0046983">
    <property type="term" value="F:protein dimerization activity"/>
    <property type="evidence" value="ECO:0007669"/>
    <property type="project" value="InterPro"/>
</dbReference>
<dbReference type="PANTHER" id="PTHR46055:SF3">
    <property type="entry name" value="CIRCADIAN LOCOMOTER OUTPUT CYCLES PROTEIN KAPUT"/>
    <property type="match status" value="1"/>
</dbReference>
<evidence type="ECO:0008006" key="12">
    <source>
        <dbReference type="Google" id="ProtNLM"/>
    </source>
</evidence>
<feature type="region of interest" description="Disordered" evidence="7">
    <location>
        <begin position="618"/>
        <end position="642"/>
    </location>
</feature>
<keyword evidence="6" id="KW-0539">Nucleus</keyword>
<evidence type="ECO:0000313" key="10">
    <source>
        <dbReference type="EMBL" id="KAG8188802.1"/>
    </source>
</evidence>
<keyword evidence="4" id="KW-0238">DNA-binding</keyword>
<dbReference type="AlphaFoldDB" id="A0AAV6UWP7"/>
<reference evidence="10 11" key="1">
    <citation type="journal article" date="2022" name="Nat. Ecol. Evol.">
        <title>A masculinizing supergene underlies an exaggerated male reproductive morph in a spider.</title>
        <authorList>
            <person name="Hendrickx F."/>
            <person name="De Corte Z."/>
            <person name="Sonet G."/>
            <person name="Van Belleghem S.M."/>
            <person name="Kostlbacher S."/>
            <person name="Vangestel C."/>
        </authorList>
    </citation>
    <scope>NUCLEOTIDE SEQUENCE [LARGE SCALE GENOMIC DNA]</scope>
    <source>
        <strain evidence="10">W744_W776</strain>
    </source>
</reference>
<evidence type="ECO:0000256" key="1">
    <source>
        <dbReference type="ARBA" id="ARBA00022737"/>
    </source>
</evidence>
<dbReference type="InterPro" id="IPR001610">
    <property type="entry name" value="PAC"/>
</dbReference>
<accession>A0AAV6UWP7</accession>
<evidence type="ECO:0000256" key="6">
    <source>
        <dbReference type="ARBA" id="ARBA00023242"/>
    </source>
</evidence>
<dbReference type="SUPFAM" id="SSF47459">
    <property type="entry name" value="HLH, helix-loop-helix DNA-binding domain"/>
    <property type="match status" value="1"/>
</dbReference>
<feature type="domain" description="PAS" evidence="8">
    <location>
        <begin position="267"/>
        <end position="314"/>
    </location>
</feature>
<dbReference type="PRINTS" id="PR00785">
    <property type="entry name" value="NCTRNSLOCATR"/>
</dbReference>
<evidence type="ECO:0000256" key="2">
    <source>
        <dbReference type="ARBA" id="ARBA00023015"/>
    </source>
</evidence>
<evidence type="ECO:0000256" key="4">
    <source>
        <dbReference type="ARBA" id="ARBA00023125"/>
    </source>
</evidence>
<dbReference type="PANTHER" id="PTHR46055">
    <property type="entry name" value="CIRCADIAN LOCOMOTER OUTPUT CYCLES PROTEIN KAPUT"/>
    <property type="match status" value="1"/>
</dbReference>
<dbReference type="Pfam" id="PF00010">
    <property type="entry name" value="HLH"/>
    <property type="match status" value="1"/>
</dbReference>
<dbReference type="SMART" id="SM00086">
    <property type="entry name" value="PAC"/>
    <property type="match status" value="1"/>
</dbReference>
<dbReference type="SUPFAM" id="SSF55785">
    <property type="entry name" value="PYP-like sensor domain (PAS domain)"/>
    <property type="match status" value="2"/>
</dbReference>
<dbReference type="InterPro" id="IPR036638">
    <property type="entry name" value="HLH_DNA-bd_sf"/>
</dbReference>
<dbReference type="GO" id="GO:0045944">
    <property type="term" value="P:positive regulation of transcription by RNA polymerase II"/>
    <property type="evidence" value="ECO:0007669"/>
    <property type="project" value="UniProtKB-ARBA"/>
</dbReference>
<evidence type="ECO:0000256" key="3">
    <source>
        <dbReference type="ARBA" id="ARBA00023108"/>
    </source>
</evidence>
<organism evidence="10 11">
    <name type="scientific">Oedothorax gibbosus</name>
    <dbReference type="NCBI Taxonomy" id="931172"/>
    <lineage>
        <taxon>Eukaryota</taxon>
        <taxon>Metazoa</taxon>
        <taxon>Ecdysozoa</taxon>
        <taxon>Arthropoda</taxon>
        <taxon>Chelicerata</taxon>
        <taxon>Arachnida</taxon>
        <taxon>Araneae</taxon>
        <taxon>Araneomorphae</taxon>
        <taxon>Entelegynae</taxon>
        <taxon>Araneoidea</taxon>
        <taxon>Linyphiidae</taxon>
        <taxon>Erigoninae</taxon>
        <taxon>Oedothorax</taxon>
    </lineage>
</organism>
<dbReference type="GO" id="GO:0000981">
    <property type="term" value="F:DNA-binding transcription factor activity, RNA polymerase II-specific"/>
    <property type="evidence" value="ECO:0007669"/>
    <property type="project" value="InterPro"/>
</dbReference>
<dbReference type="InterPro" id="IPR001067">
    <property type="entry name" value="Nuc_translocat"/>
</dbReference>
<dbReference type="PROSITE" id="PS50888">
    <property type="entry name" value="BHLH"/>
    <property type="match status" value="1"/>
</dbReference>
<dbReference type="Pfam" id="PF14598">
    <property type="entry name" value="PAS_11"/>
    <property type="match status" value="1"/>
</dbReference>
<feature type="domain" description="PAS" evidence="8">
    <location>
        <begin position="90"/>
        <end position="159"/>
    </location>
</feature>
<evidence type="ECO:0000256" key="5">
    <source>
        <dbReference type="ARBA" id="ARBA00023163"/>
    </source>
</evidence>
<dbReference type="Gene3D" id="4.10.280.10">
    <property type="entry name" value="Helix-loop-helix DNA-binding domain"/>
    <property type="match status" value="1"/>
</dbReference>
<evidence type="ECO:0000313" key="11">
    <source>
        <dbReference type="Proteomes" id="UP000827092"/>
    </source>
</evidence>
<dbReference type="Gene3D" id="3.30.450.20">
    <property type="entry name" value="PAS domain"/>
    <property type="match status" value="2"/>
</dbReference>
<dbReference type="GO" id="GO:1990513">
    <property type="term" value="C:CLOCK-BMAL transcription complex"/>
    <property type="evidence" value="ECO:0007669"/>
    <property type="project" value="TreeGrafter"/>
</dbReference>
<protein>
    <recommendedName>
        <fullName evidence="12">Circadian locomoter output cycles protein kaput</fullName>
    </recommendedName>
</protein>
<dbReference type="SMART" id="SM00091">
    <property type="entry name" value="PAS"/>
    <property type="match status" value="2"/>
</dbReference>
<keyword evidence="1" id="KW-0677">Repeat</keyword>
<evidence type="ECO:0000259" key="9">
    <source>
        <dbReference type="PROSITE" id="PS50888"/>
    </source>
</evidence>
<feature type="compositionally biased region" description="Low complexity" evidence="7">
    <location>
        <begin position="386"/>
        <end position="406"/>
    </location>
</feature>
<keyword evidence="5" id="KW-0804">Transcription</keyword>
<dbReference type="InterPro" id="IPR035965">
    <property type="entry name" value="PAS-like_dom_sf"/>
</dbReference>
<dbReference type="PROSITE" id="PS50112">
    <property type="entry name" value="PAS"/>
    <property type="match status" value="2"/>
</dbReference>
<evidence type="ECO:0000256" key="7">
    <source>
        <dbReference type="SAM" id="MobiDB-lite"/>
    </source>
</evidence>
<dbReference type="InterPro" id="IPR047230">
    <property type="entry name" value="CLOCK-like"/>
</dbReference>
<dbReference type="Proteomes" id="UP000827092">
    <property type="component" value="Unassembled WGS sequence"/>
</dbReference>
<proteinExistence type="predicted"/>
<dbReference type="EMBL" id="JAFNEN010000230">
    <property type="protein sequence ID" value="KAG8188802.1"/>
    <property type="molecule type" value="Genomic_DNA"/>
</dbReference>
<keyword evidence="2" id="KW-0805">Transcription regulation</keyword>
<gene>
    <name evidence="10" type="ORF">JTE90_009193</name>
</gene>
<keyword evidence="11" id="KW-1185">Reference proteome</keyword>
<feature type="domain" description="BHLH" evidence="9">
    <location>
        <begin position="17"/>
        <end position="67"/>
    </location>
</feature>
<comment type="caution">
    <text evidence="10">The sequence shown here is derived from an EMBL/GenBank/DDBJ whole genome shotgun (WGS) entry which is preliminary data.</text>
</comment>
<dbReference type="InterPro" id="IPR000014">
    <property type="entry name" value="PAS"/>
</dbReference>
<dbReference type="SMART" id="SM00353">
    <property type="entry name" value="HLH"/>
    <property type="match status" value="1"/>
</dbReference>
<sequence>MADKDEFRRFTSRYKAEKIKSRNLSEKKRRDQFNILINELCSMVTSSNRKIDKSSVLRSTISFLRNHSELSLQSQSVKVPENWKPSFLSNEEFTHLMLEALDGFIIVFSCNGQILYTSESTSSLLGYLPTRIYSSVFDIIHDMDKSSLYKLISNPPSSNNSMSKDSFVNISLHMKRGPIHPQGSNTYELVQLLGSFYHWPSSCEASQVDCGDSNSCSSICSMPSGAAELRSCFVAVGRLHTPHLLRAVNLPDDAKNEFTSRHSLEWKFLFLDHRAPPIIGYLPFEVLGTSGYDYYHVDDLDNIAASHELLMTTGEGTSCYYRFLTKGQQWIWLQTRFYISYHQWNSKPEFIVCTHTVVSTEKVLRSHQDSSQCTSPRKPRRSTRCSSPLSPSLSISSLGSLSSDPPTEQIPIVSAPPNPRATTVFPSPSRDVFPRSYPTAVQDQFVEPQQKVFNRTPTKQDLHVSPTSVQPGTSAMRMNPDIPMQQFQGEQRSPPVNPVQMNPDYLRHRHRLLQQQIMAQQEELRRVSEQLLMVEYGGNTGQEMCPNPTGASSGILYQNMGAQGRYVEPQYQRVATSTESVMRSRDNFTVNTTTLGEDSRTYINLETGMCSIPQEQMTQQSQQGGANAQGYSMNHHLRHPDT</sequence>
<dbReference type="GO" id="GO:0032922">
    <property type="term" value="P:circadian regulation of gene expression"/>
    <property type="evidence" value="ECO:0007669"/>
    <property type="project" value="InterPro"/>
</dbReference>
<keyword evidence="3" id="KW-0090">Biological rhythms</keyword>
<evidence type="ECO:0000259" key="8">
    <source>
        <dbReference type="PROSITE" id="PS50112"/>
    </source>
</evidence>
<dbReference type="CDD" id="cd00130">
    <property type="entry name" value="PAS"/>
    <property type="match status" value="2"/>
</dbReference>
<feature type="compositionally biased region" description="Low complexity" evidence="7">
    <location>
        <begin position="618"/>
        <end position="630"/>
    </location>
</feature>
<name>A0AAV6UWP7_9ARAC</name>
<feature type="region of interest" description="Disordered" evidence="7">
    <location>
        <begin position="365"/>
        <end position="430"/>
    </location>
</feature>
<dbReference type="GO" id="GO:0000978">
    <property type="term" value="F:RNA polymerase II cis-regulatory region sequence-specific DNA binding"/>
    <property type="evidence" value="ECO:0007669"/>
    <property type="project" value="TreeGrafter"/>
</dbReference>
<dbReference type="GO" id="GO:0005737">
    <property type="term" value="C:cytoplasm"/>
    <property type="evidence" value="ECO:0007669"/>
    <property type="project" value="InterPro"/>
</dbReference>
<dbReference type="InterPro" id="IPR011598">
    <property type="entry name" value="bHLH_dom"/>
</dbReference>